<feature type="domain" description="Tyr recombinase" evidence="9">
    <location>
        <begin position="76"/>
        <end position="237"/>
    </location>
</feature>
<accession>A0A8S5N5N1</accession>
<keyword evidence="7" id="KW-0233">DNA recombination</keyword>
<dbReference type="EMBL" id="BK015075">
    <property type="protein sequence ID" value="DAD89993.1"/>
    <property type="molecule type" value="Genomic_DNA"/>
</dbReference>
<dbReference type="GO" id="GO:0016740">
    <property type="term" value="F:transferase activity"/>
    <property type="evidence" value="ECO:0007669"/>
    <property type="project" value="UniProtKB-KW"/>
</dbReference>
<evidence type="ECO:0000256" key="2">
    <source>
        <dbReference type="ARBA" id="ARBA00016082"/>
    </source>
</evidence>
<keyword evidence="3" id="KW-0808">Transferase</keyword>
<evidence type="ECO:0000256" key="1">
    <source>
        <dbReference type="ARBA" id="ARBA00008857"/>
    </source>
</evidence>
<keyword evidence="8" id="KW-1160">Virus entry into host cell</keyword>
<sequence>MLRSSHVRRCLESIGKPLDKITRQDVMKWMSTQEWGRAARASARASLRTFWAWAVATGATASNPMAGIPPVRQLPGVPKPMPDAVVVVALSQAPPEIALAIEVMAVCGLRRAECACLRACDIEPVAQGWMLRVVGKGGRTRMVPCPPLLARKLKARGGWVFPGAQQGHISPGWLGKLISRYLPPGWTPHTLRHRYASVAYATGHDIRAVQHLLGHASVATTQMYIALDDSAVREAASGAWNLVS</sequence>
<keyword evidence="6" id="KW-0238">DNA-binding</keyword>
<dbReference type="GO" id="GO:0003677">
    <property type="term" value="F:DNA binding"/>
    <property type="evidence" value="ECO:0007669"/>
    <property type="project" value="UniProtKB-KW"/>
</dbReference>
<protein>
    <recommendedName>
        <fullName evidence="2">Integrase</fullName>
    </recommendedName>
</protein>
<dbReference type="InterPro" id="IPR011010">
    <property type="entry name" value="DNA_brk_join_enz"/>
</dbReference>
<evidence type="ECO:0000256" key="8">
    <source>
        <dbReference type="ARBA" id="ARBA00023195"/>
    </source>
</evidence>
<dbReference type="PANTHER" id="PTHR30349:SF64">
    <property type="entry name" value="PROPHAGE INTEGRASE INTD-RELATED"/>
    <property type="match status" value="1"/>
</dbReference>
<evidence type="ECO:0000256" key="4">
    <source>
        <dbReference type="ARBA" id="ARBA00022801"/>
    </source>
</evidence>
<name>A0A8S5N5N1_9CAUD</name>
<dbReference type="GO" id="GO:0016787">
    <property type="term" value="F:hydrolase activity"/>
    <property type="evidence" value="ECO:0007669"/>
    <property type="project" value="UniProtKB-KW"/>
</dbReference>
<dbReference type="Gene3D" id="1.10.443.10">
    <property type="entry name" value="Intergrase catalytic core"/>
    <property type="match status" value="1"/>
</dbReference>
<dbReference type="InterPro" id="IPR050090">
    <property type="entry name" value="Tyrosine_recombinase_XerCD"/>
</dbReference>
<evidence type="ECO:0000313" key="10">
    <source>
        <dbReference type="EMBL" id="DAD89993.1"/>
    </source>
</evidence>
<keyword evidence="4" id="KW-0378">Hydrolase</keyword>
<dbReference type="GO" id="GO:0015074">
    <property type="term" value="P:DNA integration"/>
    <property type="evidence" value="ECO:0007669"/>
    <property type="project" value="UniProtKB-KW"/>
</dbReference>
<dbReference type="SUPFAM" id="SSF56349">
    <property type="entry name" value="DNA breaking-rejoining enzymes"/>
    <property type="match status" value="1"/>
</dbReference>
<dbReference type="GO" id="GO:0044826">
    <property type="term" value="P:viral genome integration into host DNA"/>
    <property type="evidence" value="ECO:0007669"/>
    <property type="project" value="UniProtKB-KW"/>
</dbReference>
<dbReference type="InterPro" id="IPR010998">
    <property type="entry name" value="Integrase_recombinase_N"/>
</dbReference>
<dbReference type="Gene3D" id="1.10.150.130">
    <property type="match status" value="1"/>
</dbReference>
<dbReference type="Pfam" id="PF00589">
    <property type="entry name" value="Phage_integrase"/>
    <property type="match status" value="1"/>
</dbReference>
<dbReference type="InterPro" id="IPR002104">
    <property type="entry name" value="Integrase_catalytic"/>
</dbReference>
<evidence type="ECO:0000256" key="7">
    <source>
        <dbReference type="ARBA" id="ARBA00023172"/>
    </source>
</evidence>
<keyword evidence="5" id="KW-0229">DNA integration</keyword>
<dbReference type="GO" id="GO:0006310">
    <property type="term" value="P:DNA recombination"/>
    <property type="evidence" value="ECO:0007669"/>
    <property type="project" value="UniProtKB-KW"/>
</dbReference>
<keyword evidence="8" id="KW-1179">Viral genome integration</keyword>
<comment type="similarity">
    <text evidence="1">Belongs to the 'phage' integrase family.</text>
</comment>
<dbReference type="GO" id="GO:0075713">
    <property type="term" value="P:establishment of integrated proviral latency"/>
    <property type="evidence" value="ECO:0007669"/>
    <property type="project" value="UniProtKB-KW"/>
</dbReference>
<evidence type="ECO:0000256" key="3">
    <source>
        <dbReference type="ARBA" id="ARBA00022679"/>
    </source>
</evidence>
<dbReference type="PROSITE" id="PS51898">
    <property type="entry name" value="TYR_RECOMBINASE"/>
    <property type="match status" value="1"/>
</dbReference>
<evidence type="ECO:0000259" key="9">
    <source>
        <dbReference type="PROSITE" id="PS51898"/>
    </source>
</evidence>
<evidence type="ECO:0000256" key="6">
    <source>
        <dbReference type="ARBA" id="ARBA00023125"/>
    </source>
</evidence>
<reference evidence="10" key="1">
    <citation type="journal article" date="2021" name="Proc. Natl. Acad. Sci. U.S.A.">
        <title>A Catalog of Tens of Thousands of Viruses from Human Metagenomes Reveals Hidden Associations with Chronic Diseases.</title>
        <authorList>
            <person name="Tisza M.J."/>
            <person name="Buck C.B."/>
        </authorList>
    </citation>
    <scope>NUCLEOTIDE SEQUENCE</scope>
    <source>
        <strain evidence="10">CtCCv12</strain>
    </source>
</reference>
<evidence type="ECO:0000256" key="5">
    <source>
        <dbReference type="ARBA" id="ARBA00022908"/>
    </source>
</evidence>
<dbReference type="InterPro" id="IPR013762">
    <property type="entry name" value="Integrase-like_cat_sf"/>
</dbReference>
<proteinExistence type="inferred from homology"/>
<organism evidence="10">
    <name type="scientific">Siphoviridae sp. ctCCv12</name>
    <dbReference type="NCBI Taxonomy" id="2826191"/>
    <lineage>
        <taxon>Viruses</taxon>
        <taxon>Duplodnaviria</taxon>
        <taxon>Heunggongvirae</taxon>
        <taxon>Uroviricota</taxon>
        <taxon>Caudoviricetes</taxon>
    </lineage>
</organism>
<dbReference type="PANTHER" id="PTHR30349">
    <property type="entry name" value="PHAGE INTEGRASE-RELATED"/>
    <property type="match status" value="1"/>
</dbReference>